<evidence type="ECO:0008006" key="7">
    <source>
        <dbReference type="Google" id="ProtNLM"/>
    </source>
</evidence>
<dbReference type="RefSeq" id="XP_029740531.1">
    <property type="nucleotide sequence ID" value="XM_029883133.1"/>
</dbReference>
<name>A0A4U7KWF0_9BASI</name>
<evidence type="ECO:0000256" key="1">
    <source>
        <dbReference type="ARBA" id="ARBA00005480"/>
    </source>
</evidence>
<organism evidence="5 6">
    <name type="scientific">Sporisorium graminicola</name>
    <dbReference type="NCBI Taxonomy" id="280036"/>
    <lineage>
        <taxon>Eukaryota</taxon>
        <taxon>Fungi</taxon>
        <taxon>Dikarya</taxon>
        <taxon>Basidiomycota</taxon>
        <taxon>Ustilaginomycotina</taxon>
        <taxon>Ustilaginomycetes</taxon>
        <taxon>Ustilaginales</taxon>
        <taxon>Ustilaginaceae</taxon>
        <taxon>Sporisorium</taxon>
    </lineage>
</organism>
<dbReference type="GO" id="GO:0008190">
    <property type="term" value="F:eukaryotic initiation factor 4E binding"/>
    <property type="evidence" value="ECO:0007669"/>
    <property type="project" value="InterPro"/>
</dbReference>
<dbReference type="PANTHER" id="PTHR12669">
    <property type="entry name" value="EUKARYOTIC TRANSLATION INITIATION FACTOR 4E-BINDING PROTEIN"/>
    <property type="match status" value="1"/>
</dbReference>
<evidence type="ECO:0000313" key="6">
    <source>
        <dbReference type="Proteomes" id="UP000306050"/>
    </source>
</evidence>
<gene>
    <name evidence="5" type="ORF">EX895_002535</name>
</gene>
<dbReference type="PANTHER" id="PTHR12669:SF12">
    <property type="entry name" value="EUKARYOTIC TRANSLATION INITIATION FACTOR 4E-BINDING PROTEIN"/>
    <property type="match status" value="1"/>
</dbReference>
<dbReference type="OrthoDB" id="19729at2759"/>
<dbReference type="AlphaFoldDB" id="A0A4U7KWF0"/>
<sequence length="110" mass="11458">MSSTIPIATTITTGTAAASSHTAANGSSTSVYGTTPGGTPRISYSRDQLLNLASSPLSRSPPNFDLPAAISRTPKLEGNKFEVPANANVIEEADEEREDDDEATAFAMDL</sequence>
<keyword evidence="2" id="KW-0810">Translation regulation</keyword>
<reference evidence="5 6" key="1">
    <citation type="submission" date="2019-05" db="EMBL/GenBank/DDBJ databases">
        <title>Sporisorium graminicola CBS 10092 draft sequencing and annotation.</title>
        <authorList>
            <person name="Solano-Gonzalez S."/>
            <person name="Caddick M.X."/>
            <person name="Darby A."/>
        </authorList>
    </citation>
    <scope>NUCLEOTIDE SEQUENCE [LARGE SCALE GENOMIC DNA]</scope>
    <source>
        <strain evidence="5 6">CBS 10092</strain>
    </source>
</reference>
<evidence type="ECO:0000256" key="3">
    <source>
        <dbReference type="ARBA" id="ARBA00023193"/>
    </source>
</evidence>
<dbReference type="GeneID" id="40725430"/>
<dbReference type="Pfam" id="PF05456">
    <property type="entry name" value="eIF_4EBP"/>
    <property type="match status" value="1"/>
</dbReference>
<feature type="compositionally biased region" description="Low complexity" evidence="4">
    <location>
        <begin position="1"/>
        <end position="30"/>
    </location>
</feature>
<comment type="caution">
    <text evidence="5">The sequence shown here is derived from an EMBL/GenBank/DDBJ whole genome shotgun (WGS) entry which is preliminary data.</text>
</comment>
<keyword evidence="6" id="KW-1185">Reference proteome</keyword>
<comment type="similarity">
    <text evidence="1">Belongs to the eIF4E-binding protein family.</text>
</comment>
<feature type="region of interest" description="Disordered" evidence="4">
    <location>
        <begin position="1"/>
        <end position="43"/>
    </location>
</feature>
<keyword evidence="3" id="KW-0652">Protein synthesis inhibitor</keyword>
<dbReference type="InterPro" id="IPR008606">
    <property type="entry name" value="EIF4EBP"/>
</dbReference>
<dbReference type="GO" id="GO:0005737">
    <property type="term" value="C:cytoplasm"/>
    <property type="evidence" value="ECO:0007669"/>
    <property type="project" value="TreeGrafter"/>
</dbReference>
<evidence type="ECO:0000313" key="5">
    <source>
        <dbReference type="EMBL" id="TKY88546.1"/>
    </source>
</evidence>
<dbReference type="Proteomes" id="UP000306050">
    <property type="component" value="Chromosome SGRAM_15"/>
</dbReference>
<evidence type="ECO:0000256" key="4">
    <source>
        <dbReference type="SAM" id="MobiDB-lite"/>
    </source>
</evidence>
<accession>A0A4U7KWF0</accession>
<evidence type="ECO:0000256" key="2">
    <source>
        <dbReference type="ARBA" id="ARBA00022845"/>
    </source>
</evidence>
<protein>
    <recommendedName>
        <fullName evidence="7">Eukaryotic translation initiation factor 4E binding protein</fullName>
    </recommendedName>
</protein>
<dbReference type="KEGG" id="sgra:EX895_002535"/>
<dbReference type="GO" id="GO:0045947">
    <property type="term" value="P:negative regulation of translational initiation"/>
    <property type="evidence" value="ECO:0007669"/>
    <property type="project" value="InterPro"/>
</dbReference>
<proteinExistence type="inferred from homology"/>
<dbReference type="EMBL" id="SRRM01000008">
    <property type="protein sequence ID" value="TKY88546.1"/>
    <property type="molecule type" value="Genomic_DNA"/>
</dbReference>